<dbReference type="EMBL" id="MQVX01000001">
    <property type="protein sequence ID" value="PQJ15729.1"/>
    <property type="molecule type" value="Genomic_DNA"/>
</dbReference>
<dbReference type="PANTHER" id="PTHR46509">
    <property type="entry name" value="PHOSPHOADENOSINE PHOSPHOSULFATE REDUCTASE"/>
    <property type="match status" value="1"/>
</dbReference>
<dbReference type="RefSeq" id="WP_105001381.1">
    <property type="nucleotide sequence ID" value="NZ_MQVX01000001.1"/>
</dbReference>
<protein>
    <recommendedName>
        <fullName evidence="3">Phosphoadenosine phosphosulphate reductase domain-containing protein</fullName>
    </recommendedName>
</protein>
<proteinExistence type="inferred from homology"/>
<evidence type="ECO:0000256" key="1">
    <source>
        <dbReference type="ARBA" id="ARBA00009732"/>
    </source>
</evidence>
<evidence type="ECO:0000259" key="3">
    <source>
        <dbReference type="Pfam" id="PF01507"/>
    </source>
</evidence>
<dbReference type="GO" id="GO:0005737">
    <property type="term" value="C:cytoplasm"/>
    <property type="evidence" value="ECO:0007669"/>
    <property type="project" value="TreeGrafter"/>
</dbReference>
<dbReference type="InterPro" id="IPR014729">
    <property type="entry name" value="Rossmann-like_a/b/a_fold"/>
</dbReference>
<dbReference type="SUPFAM" id="SSF52402">
    <property type="entry name" value="Adenine nucleotide alpha hydrolases-like"/>
    <property type="match status" value="1"/>
</dbReference>
<comment type="caution">
    <text evidence="4">The sequence shown here is derived from an EMBL/GenBank/DDBJ whole genome shotgun (WGS) entry which is preliminary data.</text>
</comment>
<accession>A0A2S7T721</accession>
<gene>
    <name evidence="4" type="ORF">BST99_08295</name>
</gene>
<organism evidence="4 5">
    <name type="scientific">Aureicoccus marinus</name>
    <dbReference type="NCBI Taxonomy" id="754435"/>
    <lineage>
        <taxon>Bacteria</taxon>
        <taxon>Pseudomonadati</taxon>
        <taxon>Bacteroidota</taxon>
        <taxon>Flavobacteriia</taxon>
        <taxon>Flavobacteriales</taxon>
        <taxon>Flavobacteriaceae</taxon>
        <taxon>Aureicoccus</taxon>
    </lineage>
</organism>
<dbReference type="AlphaFoldDB" id="A0A2S7T721"/>
<dbReference type="PANTHER" id="PTHR46509:SF1">
    <property type="entry name" value="PHOSPHOADENOSINE PHOSPHOSULFATE REDUCTASE"/>
    <property type="match status" value="1"/>
</dbReference>
<evidence type="ECO:0000256" key="2">
    <source>
        <dbReference type="ARBA" id="ARBA00024327"/>
    </source>
</evidence>
<dbReference type="Pfam" id="PF01507">
    <property type="entry name" value="PAPS_reduct"/>
    <property type="match status" value="1"/>
</dbReference>
<comment type="similarity">
    <text evidence="1">Belongs to the PAPS reductase family. CysH subfamily.</text>
</comment>
<dbReference type="GO" id="GO:0019379">
    <property type="term" value="P:sulfate assimilation, phosphoadenylyl sulfate reduction by phosphoadenylyl-sulfate reductase (thioredoxin)"/>
    <property type="evidence" value="ECO:0007669"/>
    <property type="project" value="TreeGrafter"/>
</dbReference>
<evidence type="ECO:0000313" key="4">
    <source>
        <dbReference type="EMBL" id="PQJ15729.1"/>
    </source>
</evidence>
<feature type="domain" description="Phosphoadenosine phosphosulphate reductase" evidence="3">
    <location>
        <begin position="37"/>
        <end position="191"/>
    </location>
</feature>
<dbReference type="OrthoDB" id="9794018at2"/>
<keyword evidence="5" id="KW-1185">Reference proteome</keyword>
<dbReference type="Proteomes" id="UP000239366">
    <property type="component" value="Unassembled WGS sequence"/>
</dbReference>
<dbReference type="InterPro" id="IPR002500">
    <property type="entry name" value="PAPS_reduct_dom"/>
</dbReference>
<reference evidence="5" key="1">
    <citation type="submission" date="2016-11" db="EMBL/GenBank/DDBJ databases">
        <title>Trade-off between light-utilization and light-protection in marine flavobacteria.</title>
        <authorList>
            <person name="Kumagai Y."/>
            <person name="Yoshizawa S."/>
            <person name="Kogure K."/>
        </authorList>
    </citation>
    <scope>NUCLEOTIDE SEQUENCE [LARGE SCALE GENOMIC DNA]</scope>
    <source>
        <strain evidence="5">SG-18</strain>
    </source>
</reference>
<evidence type="ECO:0000313" key="5">
    <source>
        <dbReference type="Proteomes" id="UP000239366"/>
    </source>
</evidence>
<comment type="pathway">
    <text evidence="2">Sulfur metabolism; hydrogen sulfide biosynthesis; sulfite from sulfate.</text>
</comment>
<dbReference type="GO" id="GO:0004604">
    <property type="term" value="F:phosphoadenylyl-sulfate reductase (thioredoxin) activity"/>
    <property type="evidence" value="ECO:0007669"/>
    <property type="project" value="TreeGrafter"/>
</dbReference>
<name>A0A2S7T721_9FLAO</name>
<sequence length="211" mass="24368">MKTYFQQPFNPVKRRPLVSEETAQEAIHWGLEQADKPVLTTNFKPYSVVLIHAVTQIMPDIPVVWVDTGFNTEETKKYAMLLSSQLSLNLKIYRPNKSTAEVLDLFDGVPGVDQKGHTSFTELVKLEPFRRAFAQLDPDVWFTNIRKGQTAFRDTLDIASYSQQGILKVSPFYYWTSGDLHDYVDRYHLPMDWSYTDPTKGLVHRECGIQF</sequence>
<dbReference type="Gene3D" id="3.40.50.620">
    <property type="entry name" value="HUPs"/>
    <property type="match status" value="1"/>
</dbReference>